<dbReference type="KEGG" id="sbal:HUE88_07275"/>
<keyword evidence="3" id="KW-1185">Reference proteome</keyword>
<proteinExistence type="predicted"/>
<keyword evidence="1" id="KW-0812">Transmembrane</keyword>
<keyword evidence="1" id="KW-0472">Membrane</keyword>
<name>A0A7S7LT98_9BACT</name>
<dbReference type="EMBL" id="CP054492">
    <property type="protein sequence ID" value="QOY50950.1"/>
    <property type="molecule type" value="Genomic_DNA"/>
</dbReference>
<dbReference type="AlphaFoldDB" id="A0A7S7LT98"/>
<organism evidence="2 3">
    <name type="scientific">Candidatus Sulfurimonas baltica</name>
    <dbReference type="NCBI Taxonomy" id="2740404"/>
    <lineage>
        <taxon>Bacteria</taxon>
        <taxon>Pseudomonadati</taxon>
        <taxon>Campylobacterota</taxon>
        <taxon>Epsilonproteobacteria</taxon>
        <taxon>Campylobacterales</taxon>
        <taxon>Sulfurimonadaceae</taxon>
        <taxon>Sulfurimonas</taxon>
    </lineage>
</organism>
<accession>A0A7S7LT98</accession>
<dbReference type="RefSeq" id="WP_194368070.1">
    <property type="nucleotide sequence ID" value="NZ_CP054492.1"/>
</dbReference>
<feature type="transmembrane region" description="Helical" evidence="1">
    <location>
        <begin position="12"/>
        <end position="32"/>
    </location>
</feature>
<keyword evidence="1" id="KW-1133">Transmembrane helix</keyword>
<gene>
    <name evidence="2" type="ORF">HUE88_07275</name>
</gene>
<dbReference type="Proteomes" id="UP000593994">
    <property type="component" value="Chromosome"/>
</dbReference>
<feature type="transmembrane region" description="Helical" evidence="1">
    <location>
        <begin position="53"/>
        <end position="73"/>
    </location>
</feature>
<protein>
    <submittedName>
        <fullName evidence="2">Uncharacterized protein</fullName>
    </submittedName>
</protein>
<sequence>MIYSIEIINSFLFFIVIYVNVLFFAVASAVGYERKRQRDTTFKKEFLLLTNRRTLILELFLMSVVLFVLFKFLL</sequence>
<evidence type="ECO:0000313" key="3">
    <source>
        <dbReference type="Proteomes" id="UP000593994"/>
    </source>
</evidence>
<evidence type="ECO:0000313" key="2">
    <source>
        <dbReference type="EMBL" id="QOY50950.1"/>
    </source>
</evidence>
<evidence type="ECO:0000256" key="1">
    <source>
        <dbReference type="SAM" id="Phobius"/>
    </source>
</evidence>
<reference evidence="2 3" key="1">
    <citation type="submission" date="2020-05" db="EMBL/GenBank/DDBJ databases">
        <title>Sulfurimonas marisnigri, sp. nov., and Sulfurimonas baltica, sp. nov., manganese oxide reducing chemolithoautotrophs of the class Epsilonproteobacteria isolated from the pelagic redoxclines of the Black and Baltic Seas and emended description of the genus Sulfurimonas.</title>
        <authorList>
            <person name="Henkel J.V."/>
            <person name="Laudan C."/>
            <person name="Werner J."/>
            <person name="Neu T."/>
            <person name="Plewe S."/>
            <person name="Sproer C."/>
            <person name="Bunk B."/>
            <person name="Schulz-Vogt H.N."/>
        </authorList>
    </citation>
    <scope>NUCLEOTIDE SEQUENCE [LARGE SCALE GENOMIC DNA]</scope>
    <source>
        <strain evidence="2 3">GD2</strain>
    </source>
</reference>